<gene>
    <name evidence="1" type="ORF">PSNMU_V1.4_AUG-EV-PASAV3_0116130</name>
</gene>
<accession>A0A448ZQZ0</accession>
<reference evidence="1 2" key="1">
    <citation type="submission" date="2019-01" db="EMBL/GenBank/DDBJ databases">
        <authorList>
            <person name="Ferrante I. M."/>
        </authorList>
    </citation>
    <scope>NUCLEOTIDE SEQUENCE [LARGE SCALE GENOMIC DNA]</scope>
    <source>
        <strain evidence="1 2">B856</strain>
    </source>
</reference>
<dbReference type="EMBL" id="CAACVS010000647">
    <property type="protein sequence ID" value="VEU44457.1"/>
    <property type="molecule type" value="Genomic_DNA"/>
</dbReference>
<evidence type="ECO:0000313" key="2">
    <source>
        <dbReference type="Proteomes" id="UP000291116"/>
    </source>
</evidence>
<sequence length="304" mass="33118">MALATASAARRLTSVRCLELVSPVGVEDQVFGGRLLRQFAFAVPVKVLELDVPDHRIEEQLEGVVPLLQGLWTVVRVGDEACAEPDPGRELCEAAGTRVLAELDRVDPLDTEVFQVKLVVPALVLVVGRVDQVAEVLERLAVDDGLVLGPVPKEGEDHVLVALAVPPRKSLVLPGRGHERVDFVLVLHKIEADILEVLQVKISNADVDVQAHGGVERDRPNLLYRFQDPLALGQSLLAEEDPRDKLELVAVWVFPRAQNARIRDQLPGGVVFLAIPIAVGVVNDGDPSVLEDAVHHFGPRRKPI</sequence>
<organism evidence="1 2">
    <name type="scientific">Pseudo-nitzschia multistriata</name>
    <dbReference type="NCBI Taxonomy" id="183589"/>
    <lineage>
        <taxon>Eukaryota</taxon>
        <taxon>Sar</taxon>
        <taxon>Stramenopiles</taxon>
        <taxon>Ochrophyta</taxon>
        <taxon>Bacillariophyta</taxon>
        <taxon>Bacillariophyceae</taxon>
        <taxon>Bacillariophycidae</taxon>
        <taxon>Bacillariales</taxon>
        <taxon>Bacillariaceae</taxon>
        <taxon>Pseudo-nitzschia</taxon>
    </lineage>
</organism>
<name>A0A448ZQZ0_9STRA</name>
<evidence type="ECO:0000313" key="1">
    <source>
        <dbReference type="EMBL" id="VEU44457.1"/>
    </source>
</evidence>
<dbReference type="Proteomes" id="UP000291116">
    <property type="component" value="Unassembled WGS sequence"/>
</dbReference>
<protein>
    <submittedName>
        <fullName evidence="1">Uncharacterized protein</fullName>
    </submittedName>
</protein>
<proteinExistence type="predicted"/>
<dbReference type="AlphaFoldDB" id="A0A448ZQZ0"/>
<keyword evidence="2" id="KW-1185">Reference proteome</keyword>